<evidence type="ECO:0000313" key="3">
    <source>
        <dbReference type="Proteomes" id="UP000008553"/>
    </source>
</evidence>
<accession>Q7RG83</accession>
<gene>
    <name evidence="2" type="ORF">PY04464</name>
</gene>
<protein>
    <submittedName>
        <fullName evidence="2">Yir3 protein</fullName>
    </submittedName>
</protein>
<dbReference type="NCBIfam" id="TIGR01590">
    <property type="entry name" value="yir-bir-cir_Pla"/>
    <property type="match status" value="1"/>
</dbReference>
<keyword evidence="1" id="KW-0472">Membrane</keyword>
<proteinExistence type="predicted"/>
<dbReference type="InterPro" id="IPR006477">
    <property type="entry name" value="Yir_bir_cir"/>
</dbReference>
<reference evidence="2 3" key="1">
    <citation type="journal article" date="2002" name="Nature">
        <title>Genome sequence and comparative analysis of the model rodent malaria parasite Plasmodium yoelii yoelii.</title>
        <authorList>
            <person name="Carlton J.M."/>
            <person name="Angiuoli S.V."/>
            <person name="Suh B.B."/>
            <person name="Kooij T.W."/>
            <person name="Pertea M."/>
            <person name="Silva J.C."/>
            <person name="Ermolaeva M.D."/>
            <person name="Allen J.E."/>
            <person name="Selengut J.D."/>
            <person name="Koo H.L."/>
            <person name="Peterson J.D."/>
            <person name="Pop M."/>
            <person name="Kosack D.S."/>
            <person name="Shumway M.F."/>
            <person name="Bidwell S.L."/>
            <person name="Shallom S.J."/>
            <person name="van Aken S.E."/>
            <person name="Riedmuller S.B."/>
            <person name="Feldblyum T.V."/>
            <person name="Cho J.K."/>
            <person name="Quackenbush J."/>
            <person name="Sedegah M."/>
            <person name="Shoaibi A."/>
            <person name="Cummings L.M."/>
            <person name="Florens L."/>
            <person name="Yates J.R."/>
            <person name="Raine J.D."/>
            <person name="Sinden R.E."/>
            <person name="Harris M.A."/>
            <person name="Cunningham D.A."/>
            <person name="Preiser P.R."/>
            <person name="Bergman L.W."/>
            <person name="Vaidya A.B."/>
            <person name="van Lin L.H."/>
            <person name="Janse C.J."/>
            <person name="Waters A.P."/>
            <person name="Smith H.O."/>
            <person name="White O.R."/>
            <person name="Salzberg S.L."/>
            <person name="Venter J.C."/>
            <person name="Fraser C.M."/>
            <person name="Hoffman S.L."/>
            <person name="Gardner M.J."/>
            <person name="Carucci D.J."/>
        </authorList>
    </citation>
    <scope>NUCLEOTIDE SEQUENCE [LARGE SCALE GENOMIC DNA]</scope>
    <source>
        <strain evidence="2 3">17XNL</strain>
    </source>
</reference>
<dbReference type="InParanoid" id="Q7RG83"/>
<sequence>MNAEICKNFLLVREKFPDQLDNNENYTFKDKDHFKDYCTSGCDGSLEKVNAGCLYFFNEFFGSSELFQSVANSNINIVEYIMIWLSYMLNLKNNEPNITNLEHFYKTYIDGSDQYKKPIANVKKYTNYKDLIDTKKYYLKMDKNITSKLYNAFKLLCEMYTIFNGNTSNCEKCSEKANQFVNKYQELNNPNNIKDIAYCQALSTLSNDYNNLKNKCKNYKLLPEINTTQNNVKCFEDTSSSSSISKNIFLVLSIFGAIGIFLGISYKVNNKEFKNITFKYYFNYIYANVNKKLYVS</sequence>
<dbReference type="PaxDb" id="73239-Q7RG83"/>
<dbReference type="EMBL" id="AABL01001360">
    <property type="protein sequence ID" value="EAA16329.1"/>
    <property type="molecule type" value="Genomic_DNA"/>
</dbReference>
<keyword evidence="1" id="KW-1133">Transmembrane helix</keyword>
<dbReference type="AlphaFoldDB" id="Q7RG83"/>
<name>Q7RG83_PLAYO</name>
<comment type="caution">
    <text evidence="2">The sequence shown here is derived from an EMBL/GenBank/DDBJ whole genome shotgun (WGS) entry which is preliminary data.</text>
</comment>
<evidence type="ECO:0000313" key="2">
    <source>
        <dbReference type="EMBL" id="EAA16329.1"/>
    </source>
</evidence>
<keyword evidence="3" id="KW-1185">Reference proteome</keyword>
<organism evidence="2 3">
    <name type="scientific">Plasmodium yoelii yoelii</name>
    <dbReference type="NCBI Taxonomy" id="73239"/>
    <lineage>
        <taxon>Eukaryota</taxon>
        <taxon>Sar</taxon>
        <taxon>Alveolata</taxon>
        <taxon>Apicomplexa</taxon>
        <taxon>Aconoidasida</taxon>
        <taxon>Haemosporida</taxon>
        <taxon>Plasmodiidae</taxon>
        <taxon>Plasmodium</taxon>
        <taxon>Plasmodium (Vinckeia)</taxon>
    </lineage>
</organism>
<keyword evidence="1" id="KW-0812">Transmembrane</keyword>
<dbReference type="Pfam" id="PF06022">
    <property type="entry name" value="Cir_Bir_Yir"/>
    <property type="match status" value="1"/>
</dbReference>
<dbReference type="Proteomes" id="UP000008553">
    <property type="component" value="Unassembled WGS sequence"/>
</dbReference>
<evidence type="ECO:0000256" key="1">
    <source>
        <dbReference type="SAM" id="Phobius"/>
    </source>
</evidence>
<feature type="transmembrane region" description="Helical" evidence="1">
    <location>
        <begin position="248"/>
        <end position="266"/>
    </location>
</feature>